<accession>A0A167IUF3</accession>
<evidence type="ECO:0000313" key="3">
    <source>
        <dbReference type="Proteomes" id="UP000076738"/>
    </source>
</evidence>
<organism evidence="2 3">
    <name type="scientific">Calocera viscosa (strain TUFC12733)</name>
    <dbReference type="NCBI Taxonomy" id="1330018"/>
    <lineage>
        <taxon>Eukaryota</taxon>
        <taxon>Fungi</taxon>
        <taxon>Dikarya</taxon>
        <taxon>Basidiomycota</taxon>
        <taxon>Agaricomycotina</taxon>
        <taxon>Dacrymycetes</taxon>
        <taxon>Dacrymycetales</taxon>
        <taxon>Dacrymycetaceae</taxon>
        <taxon>Calocera</taxon>
    </lineage>
</organism>
<dbReference type="AlphaFoldDB" id="A0A167IUF3"/>
<evidence type="ECO:0000256" key="1">
    <source>
        <dbReference type="SAM" id="MobiDB-lite"/>
    </source>
</evidence>
<name>A0A167IUF3_CALVF</name>
<feature type="region of interest" description="Disordered" evidence="1">
    <location>
        <begin position="45"/>
        <end position="64"/>
    </location>
</feature>
<protein>
    <submittedName>
        <fullName evidence="2">Uncharacterized protein</fullName>
    </submittedName>
</protein>
<sequence>MDDVSLIADQPFQVLVPIVHSTSIPHQLATPPRARADTMSMYCPATSTSSMMQPPAASRHASIP</sequence>
<reference evidence="2 3" key="1">
    <citation type="journal article" date="2016" name="Mol. Biol. Evol.">
        <title>Comparative Genomics of Early-Diverging Mushroom-Forming Fungi Provides Insights into the Origins of Lignocellulose Decay Capabilities.</title>
        <authorList>
            <person name="Nagy L.G."/>
            <person name="Riley R."/>
            <person name="Tritt A."/>
            <person name="Adam C."/>
            <person name="Daum C."/>
            <person name="Floudas D."/>
            <person name="Sun H."/>
            <person name="Yadav J.S."/>
            <person name="Pangilinan J."/>
            <person name="Larsson K.H."/>
            <person name="Matsuura K."/>
            <person name="Barry K."/>
            <person name="Labutti K."/>
            <person name="Kuo R."/>
            <person name="Ohm R.A."/>
            <person name="Bhattacharya S.S."/>
            <person name="Shirouzu T."/>
            <person name="Yoshinaga Y."/>
            <person name="Martin F.M."/>
            <person name="Grigoriev I.V."/>
            <person name="Hibbett D.S."/>
        </authorList>
    </citation>
    <scope>NUCLEOTIDE SEQUENCE [LARGE SCALE GENOMIC DNA]</scope>
    <source>
        <strain evidence="2 3">TUFC12733</strain>
    </source>
</reference>
<evidence type="ECO:0000313" key="2">
    <source>
        <dbReference type="EMBL" id="KZO92969.1"/>
    </source>
</evidence>
<gene>
    <name evidence="2" type="ORF">CALVIDRAFT_540434</name>
</gene>
<dbReference type="EMBL" id="KV417305">
    <property type="protein sequence ID" value="KZO92969.1"/>
    <property type="molecule type" value="Genomic_DNA"/>
</dbReference>
<keyword evidence="3" id="KW-1185">Reference proteome</keyword>
<dbReference type="Proteomes" id="UP000076738">
    <property type="component" value="Unassembled WGS sequence"/>
</dbReference>
<proteinExistence type="predicted"/>